<organism evidence="1 2">
    <name type="scientific">Pendulispora rubella</name>
    <dbReference type="NCBI Taxonomy" id="2741070"/>
    <lineage>
        <taxon>Bacteria</taxon>
        <taxon>Pseudomonadati</taxon>
        <taxon>Myxococcota</taxon>
        <taxon>Myxococcia</taxon>
        <taxon>Myxococcales</taxon>
        <taxon>Sorangiineae</taxon>
        <taxon>Pendulisporaceae</taxon>
        <taxon>Pendulispora</taxon>
    </lineage>
</organism>
<protein>
    <recommendedName>
        <fullName evidence="3">SMI1/KNR4 family protein</fullName>
    </recommendedName>
</protein>
<evidence type="ECO:0000313" key="1">
    <source>
        <dbReference type="EMBL" id="WXB03534.1"/>
    </source>
</evidence>
<gene>
    <name evidence="1" type="ORF">LVJ94_42350</name>
</gene>
<dbReference type="EMBL" id="CP089983">
    <property type="protein sequence ID" value="WXB03534.1"/>
    <property type="molecule type" value="Genomic_DNA"/>
</dbReference>
<reference evidence="1" key="1">
    <citation type="submission" date="2021-12" db="EMBL/GenBank/DDBJ databases">
        <title>Discovery of the Pendulisporaceae a myxobacterial family with distinct sporulation behavior and unique specialized metabolism.</title>
        <authorList>
            <person name="Garcia R."/>
            <person name="Popoff A."/>
            <person name="Bader C.D."/>
            <person name="Loehr J."/>
            <person name="Walesch S."/>
            <person name="Walt C."/>
            <person name="Boldt J."/>
            <person name="Bunk B."/>
            <person name="Haeckl F.J.F.P.J."/>
            <person name="Gunesch A.P."/>
            <person name="Birkelbach J."/>
            <person name="Nuebel U."/>
            <person name="Pietschmann T."/>
            <person name="Bach T."/>
            <person name="Mueller R."/>
        </authorList>
    </citation>
    <scope>NUCLEOTIDE SEQUENCE</scope>
    <source>
        <strain evidence="1">MSr11367</strain>
    </source>
</reference>
<keyword evidence="2" id="KW-1185">Reference proteome</keyword>
<accession>A0ABZ2KXV9</accession>
<evidence type="ECO:0000313" key="2">
    <source>
        <dbReference type="Proteomes" id="UP001374803"/>
    </source>
</evidence>
<dbReference type="Proteomes" id="UP001374803">
    <property type="component" value="Chromosome"/>
</dbReference>
<proteinExistence type="predicted"/>
<sequence length="206" mass="22957">MPLARLCELVSRPLVQGPPFPLHGHFGHSIGDALHSLLRLKNGFFGFDNALHVFPDINVGTLPGIIRWNDLATWRYAYGGLADRGVFFADTVFGDSFVWRGQSICRFDAQTATYLPIAHSMEEWASLLLHGPTLWTGQKLAAAWQSQNGPLPRGQRLVPKEPFAPGCAYKVENLRAMDAVASMRLRGEFALQWRRDVTSGVRKWAG</sequence>
<name>A0ABZ2KXV9_9BACT</name>
<dbReference type="RefSeq" id="WP_394833164.1">
    <property type="nucleotide sequence ID" value="NZ_CP089929.1"/>
</dbReference>
<evidence type="ECO:0008006" key="3">
    <source>
        <dbReference type="Google" id="ProtNLM"/>
    </source>
</evidence>